<evidence type="ECO:0000256" key="10">
    <source>
        <dbReference type="ARBA" id="ARBA00042326"/>
    </source>
</evidence>
<keyword evidence="4" id="KW-0175">Coiled coil</keyword>
<keyword evidence="5" id="KW-0206">Cytoskeleton</keyword>
<feature type="compositionally biased region" description="Basic and acidic residues" evidence="11">
    <location>
        <begin position="140"/>
        <end position="167"/>
    </location>
</feature>
<dbReference type="Proteomes" id="UP000242450">
    <property type="component" value="Chromosome 4"/>
</dbReference>
<proteinExistence type="inferred from homology"/>
<reference evidence="12 13" key="1">
    <citation type="journal article" date="2018" name="Mol. Genet. Genomics">
        <title>The red deer Cervus elaphus genome CerEla1.0: sequencing, annotating, genes, and chromosomes.</title>
        <authorList>
            <person name="Bana N.A."/>
            <person name="Nyiri A."/>
            <person name="Nagy J."/>
            <person name="Frank K."/>
            <person name="Nagy T."/>
            <person name="Steger V."/>
            <person name="Schiller M."/>
            <person name="Lakatos P."/>
            <person name="Sugar L."/>
            <person name="Horn P."/>
            <person name="Barta E."/>
            <person name="Orosz L."/>
        </authorList>
    </citation>
    <scope>NUCLEOTIDE SEQUENCE [LARGE SCALE GENOMIC DNA]</scope>
    <source>
        <strain evidence="12">Hungarian</strain>
    </source>
</reference>
<keyword evidence="13" id="KW-1185">Reference proteome</keyword>
<comment type="subcellular location">
    <subcellularLocation>
        <location evidence="1">Cytoplasm</location>
        <location evidence="1">Cytoskeleton</location>
        <location evidence="1">Cilium basal body</location>
    </subcellularLocation>
    <subcellularLocation>
        <location evidence="2">Cytoplasm</location>
        <location evidence="2">Cytoskeleton</location>
        <location evidence="2">Microtubule organizing center</location>
        <location evidence="2">Centrosome</location>
        <location evidence="2">Centriolar satellite</location>
    </subcellularLocation>
</comment>
<dbReference type="PANTHER" id="PTHR22691">
    <property type="entry name" value="YEAST SPT2-RELATED"/>
    <property type="match status" value="1"/>
</dbReference>
<feature type="compositionally biased region" description="Polar residues" evidence="11">
    <location>
        <begin position="330"/>
        <end position="342"/>
    </location>
</feature>
<evidence type="ECO:0000256" key="3">
    <source>
        <dbReference type="ARBA" id="ARBA00022490"/>
    </source>
</evidence>
<keyword evidence="3" id="KW-0963">Cytoplasm</keyword>
<feature type="compositionally biased region" description="Basic and acidic residues" evidence="11">
    <location>
        <begin position="175"/>
        <end position="188"/>
    </location>
</feature>
<evidence type="ECO:0000313" key="12">
    <source>
        <dbReference type="EMBL" id="OWK15549.1"/>
    </source>
</evidence>
<accession>A0A212DBE1</accession>
<dbReference type="PANTHER" id="PTHR22691:SF1">
    <property type="entry name" value="CENTROSOMAL PROTEIN CCDC61"/>
    <property type="match status" value="1"/>
</dbReference>
<dbReference type="CDD" id="cd22284">
    <property type="entry name" value="HD_CCDC61_N"/>
    <property type="match status" value="1"/>
</dbReference>
<feature type="compositionally biased region" description="Low complexity" evidence="11">
    <location>
        <begin position="289"/>
        <end position="307"/>
    </location>
</feature>
<sequence>MGGRGLEHPVDYVFRGVEHAVRVTVSGQVLELEVEDRMTADQWRGEFDASFIEDLTHKTGNFKQFSIFCNMLESALTQSSESVTLDLLTYTDLESLRNRKMGGRPGPLASRSAQLNSKRYLILIYSVEFDRVSRLASEKRDLEAQLGRSREEALAGRAARQEVERRTLPVVPSSAREDRASTSRERSTSRGRGAARSSSRESGRGGRGRGRPARPSPSPTGGRVPRFDPTAFVKAKEKKQREIKMKQQQRNRLGSGGSGDGPSVSWSRQTRPPAAVTGRGDAANRSRNRSSSVDSFRSRYSSASSCSELEDFSESLPRGVHRRGKPPSPTTWSGFNTQQKSTPLERGRHQRRLASSGGWVPIKEYSSDHQAADMAEIDARLKALQEYMNRLDTRS</sequence>
<dbReference type="InterPro" id="IPR049733">
    <property type="entry name" value="CCDC61_N"/>
</dbReference>
<evidence type="ECO:0000313" key="13">
    <source>
        <dbReference type="Proteomes" id="UP000242450"/>
    </source>
</evidence>
<dbReference type="OrthoDB" id="568137at2759"/>
<evidence type="ECO:0000256" key="8">
    <source>
        <dbReference type="ARBA" id="ARBA00040683"/>
    </source>
</evidence>
<evidence type="ECO:0000256" key="2">
    <source>
        <dbReference type="ARBA" id="ARBA00004607"/>
    </source>
</evidence>
<gene>
    <name evidence="12" type="ORF">Celaphus_00004634</name>
</gene>
<evidence type="ECO:0000256" key="1">
    <source>
        <dbReference type="ARBA" id="ARBA00004120"/>
    </source>
</evidence>
<evidence type="ECO:0000256" key="4">
    <source>
        <dbReference type="ARBA" id="ARBA00023054"/>
    </source>
</evidence>
<evidence type="ECO:0000256" key="11">
    <source>
        <dbReference type="SAM" id="MobiDB-lite"/>
    </source>
</evidence>
<comment type="caution">
    <text evidence="12">The sequence shown here is derived from an EMBL/GenBank/DDBJ whole genome shotgun (WGS) entry which is preliminary data.</text>
</comment>
<evidence type="ECO:0000256" key="5">
    <source>
        <dbReference type="ARBA" id="ARBA00023212"/>
    </source>
</evidence>
<dbReference type="GO" id="GO:0036064">
    <property type="term" value="C:ciliary basal body"/>
    <property type="evidence" value="ECO:0007669"/>
    <property type="project" value="TreeGrafter"/>
</dbReference>
<evidence type="ECO:0000256" key="7">
    <source>
        <dbReference type="ARBA" id="ARBA00038217"/>
    </source>
</evidence>
<dbReference type="AlphaFoldDB" id="A0A212DBE1"/>
<dbReference type="EMBL" id="MKHE01000004">
    <property type="protein sequence ID" value="OWK15549.1"/>
    <property type="molecule type" value="Genomic_DNA"/>
</dbReference>
<keyword evidence="6" id="KW-0966">Cell projection</keyword>
<organism evidence="12 13">
    <name type="scientific">Cervus elaphus hippelaphus</name>
    <name type="common">European red deer</name>
    <dbReference type="NCBI Taxonomy" id="46360"/>
    <lineage>
        <taxon>Eukaryota</taxon>
        <taxon>Metazoa</taxon>
        <taxon>Chordata</taxon>
        <taxon>Craniata</taxon>
        <taxon>Vertebrata</taxon>
        <taxon>Euteleostomi</taxon>
        <taxon>Mammalia</taxon>
        <taxon>Eutheria</taxon>
        <taxon>Laurasiatheria</taxon>
        <taxon>Artiodactyla</taxon>
        <taxon>Ruminantia</taxon>
        <taxon>Pecora</taxon>
        <taxon>Cervidae</taxon>
        <taxon>Cervinae</taxon>
        <taxon>Cervus</taxon>
    </lineage>
</organism>
<feature type="region of interest" description="Disordered" evidence="11">
    <location>
        <begin position="140"/>
        <end position="355"/>
    </location>
</feature>
<comment type="similarity">
    <text evidence="7">Belongs to the CCDC61 family.</text>
</comment>
<dbReference type="GO" id="GO:0034451">
    <property type="term" value="C:centriolar satellite"/>
    <property type="evidence" value="ECO:0007669"/>
    <property type="project" value="UniProtKB-SubCell"/>
</dbReference>
<evidence type="ECO:0000256" key="9">
    <source>
        <dbReference type="ARBA" id="ARBA00041518"/>
    </source>
</evidence>
<protein>
    <recommendedName>
        <fullName evidence="8">Centrosomal protein CCDC61</fullName>
    </recommendedName>
    <alternativeName>
        <fullName evidence="9">Coiled-coil domain-containing protein 61</fullName>
    </alternativeName>
    <alternativeName>
        <fullName evidence="10">VFL3 homolog</fullName>
    </alternativeName>
</protein>
<evidence type="ECO:0000256" key="6">
    <source>
        <dbReference type="ARBA" id="ARBA00023273"/>
    </source>
</evidence>
<name>A0A212DBE1_CEREH</name>